<name>A0A3P7J1E5_STRVU</name>
<proteinExistence type="predicted"/>
<keyword evidence="3" id="KW-1185">Reference proteome</keyword>
<sequence>MDDSYVGGVGLSLARSLYGLVPSKLSSRFIVHEVWQILCEAMELPTASDNTLYMTTLQATYPGATGMKYKNPKTGALRAVA</sequence>
<evidence type="ECO:0000259" key="1">
    <source>
        <dbReference type="Pfam" id="PF18694"/>
    </source>
</evidence>
<evidence type="ECO:0000313" key="2">
    <source>
        <dbReference type="EMBL" id="VDM76716.1"/>
    </source>
</evidence>
<dbReference type="AlphaFoldDB" id="A0A3P7J1E5"/>
<protein>
    <recommendedName>
        <fullName evidence="1">TAR DNA-binding protein 43 N-terminal domain-containing protein</fullName>
    </recommendedName>
</protein>
<organism evidence="2 3">
    <name type="scientific">Strongylus vulgaris</name>
    <name type="common">Blood worm</name>
    <dbReference type="NCBI Taxonomy" id="40348"/>
    <lineage>
        <taxon>Eukaryota</taxon>
        <taxon>Metazoa</taxon>
        <taxon>Ecdysozoa</taxon>
        <taxon>Nematoda</taxon>
        <taxon>Chromadorea</taxon>
        <taxon>Rhabditida</taxon>
        <taxon>Rhabditina</taxon>
        <taxon>Rhabditomorpha</taxon>
        <taxon>Strongyloidea</taxon>
        <taxon>Strongylidae</taxon>
        <taxon>Strongylus</taxon>
    </lineage>
</organism>
<reference evidence="2 3" key="1">
    <citation type="submission" date="2018-11" db="EMBL/GenBank/DDBJ databases">
        <authorList>
            <consortium name="Pathogen Informatics"/>
        </authorList>
    </citation>
    <scope>NUCLEOTIDE SEQUENCE [LARGE SCALE GENOMIC DNA]</scope>
</reference>
<evidence type="ECO:0000313" key="3">
    <source>
        <dbReference type="Proteomes" id="UP000270094"/>
    </source>
</evidence>
<gene>
    <name evidence="2" type="ORF">SVUK_LOCUS11714</name>
</gene>
<dbReference type="CDD" id="cd19609">
    <property type="entry name" value="NTD_TDP-43"/>
    <property type="match status" value="1"/>
</dbReference>
<dbReference type="OrthoDB" id="2020831at2759"/>
<dbReference type="InterPro" id="IPR041105">
    <property type="entry name" value="TDP-43_N"/>
</dbReference>
<dbReference type="Proteomes" id="UP000270094">
    <property type="component" value="Unassembled WGS sequence"/>
</dbReference>
<accession>A0A3P7J1E5</accession>
<dbReference type="EMBL" id="UYYB01097568">
    <property type="protein sequence ID" value="VDM76716.1"/>
    <property type="molecule type" value="Genomic_DNA"/>
</dbReference>
<dbReference type="Pfam" id="PF18694">
    <property type="entry name" value="TDP-43_N"/>
    <property type="match status" value="1"/>
</dbReference>
<feature type="domain" description="TAR DNA-binding protein 43 N-terminal" evidence="1">
    <location>
        <begin position="40"/>
        <end position="80"/>
    </location>
</feature>